<organism evidence="2 3">
    <name type="scientific">Dreissena polymorpha</name>
    <name type="common">Zebra mussel</name>
    <name type="synonym">Mytilus polymorpha</name>
    <dbReference type="NCBI Taxonomy" id="45954"/>
    <lineage>
        <taxon>Eukaryota</taxon>
        <taxon>Metazoa</taxon>
        <taxon>Spiralia</taxon>
        <taxon>Lophotrochozoa</taxon>
        <taxon>Mollusca</taxon>
        <taxon>Bivalvia</taxon>
        <taxon>Autobranchia</taxon>
        <taxon>Heteroconchia</taxon>
        <taxon>Euheterodonta</taxon>
        <taxon>Imparidentia</taxon>
        <taxon>Neoheterodontei</taxon>
        <taxon>Myida</taxon>
        <taxon>Dreissenoidea</taxon>
        <taxon>Dreissenidae</taxon>
        <taxon>Dreissena</taxon>
    </lineage>
</organism>
<sequence>MGAWAISRDVHQKDGEGKNATVGEGSSGIIFLILDEKVQHAMKSVDLCSDSSCSFSPDEVRCWFHLNDSGNVPKLYMI</sequence>
<evidence type="ECO:0000313" key="2">
    <source>
        <dbReference type="EMBL" id="KAH3796490.1"/>
    </source>
</evidence>
<dbReference type="Proteomes" id="UP000828390">
    <property type="component" value="Unassembled WGS sequence"/>
</dbReference>
<gene>
    <name evidence="2" type="ORF">DPMN_150058</name>
</gene>
<comment type="caution">
    <text evidence="2">The sequence shown here is derived from an EMBL/GenBank/DDBJ whole genome shotgun (WGS) entry which is preliminary data.</text>
</comment>
<reference evidence="2" key="1">
    <citation type="journal article" date="2019" name="bioRxiv">
        <title>The Genome of the Zebra Mussel, Dreissena polymorpha: A Resource for Invasive Species Research.</title>
        <authorList>
            <person name="McCartney M.A."/>
            <person name="Auch B."/>
            <person name="Kono T."/>
            <person name="Mallez S."/>
            <person name="Zhang Y."/>
            <person name="Obille A."/>
            <person name="Becker A."/>
            <person name="Abrahante J.E."/>
            <person name="Garbe J."/>
            <person name="Badalamenti J.P."/>
            <person name="Herman A."/>
            <person name="Mangelson H."/>
            <person name="Liachko I."/>
            <person name="Sullivan S."/>
            <person name="Sone E.D."/>
            <person name="Koren S."/>
            <person name="Silverstein K.A.T."/>
            <person name="Beckman K.B."/>
            <person name="Gohl D.M."/>
        </authorList>
    </citation>
    <scope>NUCLEOTIDE SEQUENCE</scope>
    <source>
        <strain evidence="2">Duluth1</strain>
        <tissue evidence="2">Whole animal</tissue>
    </source>
</reference>
<keyword evidence="3" id="KW-1185">Reference proteome</keyword>
<dbReference type="EMBL" id="JAIWYP010000007">
    <property type="protein sequence ID" value="KAH3796490.1"/>
    <property type="molecule type" value="Genomic_DNA"/>
</dbReference>
<proteinExistence type="predicted"/>
<feature type="region of interest" description="Disordered" evidence="1">
    <location>
        <begin position="1"/>
        <end position="21"/>
    </location>
</feature>
<evidence type="ECO:0000256" key="1">
    <source>
        <dbReference type="SAM" id="MobiDB-lite"/>
    </source>
</evidence>
<name>A0A9D4J302_DREPO</name>
<protein>
    <submittedName>
        <fullName evidence="2">Uncharacterized protein</fullName>
    </submittedName>
</protein>
<dbReference type="AlphaFoldDB" id="A0A9D4J302"/>
<accession>A0A9D4J302</accession>
<feature type="compositionally biased region" description="Basic and acidic residues" evidence="1">
    <location>
        <begin position="8"/>
        <end position="17"/>
    </location>
</feature>
<evidence type="ECO:0000313" key="3">
    <source>
        <dbReference type="Proteomes" id="UP000828390"/>
    </source>
</evidence>
<reference evidence="2" key="2">
    <citation type="submission" date="2020-11" db="EMBL/GenBank/DDBJ databases">
        <authorList>
            <person name="McCartney M.A."/>
            <person name="Auch B."/>
            <person name="Kono T."/>
            <person name="Mallez S."/>
            <person name="Becker A."/>
            <person name="Gohl D.M."/>
            <person name="Silverstein K.A.T."/>
            <person name="Koren S."/>
            <person name="Bechman K.B."/>
            <person name="Herman A."/>
            <person name="Abrahante J.E."/>
            <person name="Garbe J."/>
        </authorList>
    </citation>
    <scope>NUCLEOTIDE SEQUENCE</scope>
    <source>
        <strain evidence="2">Duluth1</strain>
        <tissue evidence="2">Whole animal</tissue>
    </source>
</reference>